<keyword evidence="4 6" id="KW-1133">Transmembrane helix</keyword>
<keyword evidence="5 6" id="KW-0472">Membrane</keyword>
<feature type="transmembrane region" description="Helical" evidence="6">
    <location>
        <begin position="357"/>
        <end position="376"/>
    </location>
</feature>
<keyword evidence="3 6" id="KW-0812">Transmembrane</keyword>
<feature type="transmembrane region" description="Helical" evidence="6">
    <location>
        <begin position="86"/>
        <end position="107"/>
    </location>
</feature>
<keyword evidence="8" id="KW-1185">Reference proteome</keyword>
<keyword evidence="2" id="KW-0813">Transport</keyword>
<accession>A0ABM7XCA1</accession>
<evidence type="ECO:0000256" key="3">
    <source>
        <dbReference type="ARBA" id="ARBA00022692"/>
    </source>
</evidence>
<evidence type="ECO:0000256" key="4">
    <source>
        <dbReference type="ARBA" id="ARBA00022989"/>
    </source>
</evidence>
<feature type="transmembrane region" description="Helical" evidence="6">
    <location>
        <begin position="288"/>
        <end position="311"/>
    </location>
</feature>
<feature type="transmembrane region" description="Helical" evidence="6">
    <location>
        <begin position="246"/>
        <end position="268"/>
    </location>
</feature>
<feature type="transmembrane region" description="Helical" evidence="6">
    <location>
        <begin position="52"/>
        <end position="74"/>
    </location>
</feature>
<name>A0ABM7XCA1_9BACT</name>
<dbReference type="Pfam" id="PF03169">
    <property type="entry name" value="OPT"/>
    <property type="match status" value="1"/>
</dbReference>
<feature type="transmembrane region" description="Helical" evidence="6">
    <location>
        <begin position="331"/>
        <end position="351"/>
    </location>
</feature>
<comment type="subcellular location">
    <subcellularLocation>
        <location evidence="1">Membrane</location>
        <topology evidence="1">Multi-pass membrane protein</topology>
    </subcellularLocation>
</comment>
<evidence type="ECO:0000313" key="8">
    <source>
        <dbReference type="Proteomes" id="UP001162734"/>
    </source>
</evidence>
<proteinExistence type="predicted"/>
<feature type="transmembrane region" description="Helical" evidence="6">
    <location>
        <begin position="540"/>
        <end position="560"/>
    </location>
</feature>
<dbReference type="Proteomes" id="UP001162734">
    <property type="component" value="Chromosome"/>
</dbReference>
<feature type="transmembrane region" description="Helical" evidence="6">
    <location>
        <begin position="183"/>
        <end position="202"/>
    </location>
</feature>
<evidence type="ECO:0000313" key="7">
    <source>
        <dbReference type="EMBL" id="BDG09422.1"/>
    </source>
</evidence>
<gene>
    <name evidence="7" type="ORF">AMPC_25350</name>
</gene>
<feature type="transmembrane region" description="Helical" evidence="6">
    <location>
        <begin position="388"/>
        <end position="407"/>
    </location>
</feature>
<feature type="transmembrane region" description="Helical" evidence="6">
    <location>
        <begin position="572"/>
        <end position="599"/>
    </location>
</feature>
<evidence type="ECO:0000256" key="1">
    <source>
        <dbReference type="ARBA" id="ARBA00004141"/>
    </source>
</evidence>
<evidence type="ECO:0000256" key="6">
    <source>
        <dbReference type="SAM" id="Phobius"/>
    </source>
</evidence>
<feature type="transmembrane region" description="Helical" evidence="6">
    <location>
        <begin position="127"/>
        <end position="145"/>
    </location>
</feature>
<organism evidence="7 8">
    <name type="scientific">Anaeromyxobacter paludicola</name>
    <dbReference type="NCBI Taxonomy" id="2918171"/>
    <lineage>
        <taxon>Bacteria</taxon>
        <taxon>Pseudomonadati</taxon>
        <taxon>Myxococcota</taxon>
        <taxon>Myxococcia</taxon>
        <taxon>Myxococcales</taxon>
        <taxon>Cystobacterineae</taxon>
        <taxon>Anaeromyxobacteraceae</taxon>
        <taxon>Anaeromyxobacter</taxon>
    </lineage>
</organism>
<dbReference type="InterPro" id="IPR045035">
    <property type="entry name" value="YSL-like"/>
</dbReference>
<feature type="transmembrane region" description="Helical" evidence="6">
    <location>
        <begin position="446"/>
        <end position="466"/>
    </location>
</feature>
<sequence length="600" mass="62908">MPAHMRVPAEAQQSPLPAEPRRELTLRAVLTAMAVAALIGASYPYVVLKIGYGPNISVVSAFFGYLALGVIGLATGARGTRWENNLVQTAGTAAGQAGFMCTLLAAFDMLNAKPELGFSVHLSTLQIFSWLTVAGLLGVLLAVPLRRHYIDEENLPFADGTAAGETMLVLDLDRREAAHRVRALGLGLLLSALVAVVRDLHWKLKLAGDRVLQLLPLIPGEVGFGAHGAALRMGSEVSLLSFGSGLLVGLRVTLSMGLGMIVAWVLAPPLLVGAGVVPEQTFAAVLRWVMWPATGLMVSGGLTALALKWKVVLRSFQGLSRKQLAGAPEEFPMRLVVWGALGLSVALAVVQKISLGFPFWLTAVSLLLSLPLMLVGTRVLGETNWAPISALANLMQAVFAAIVPGHIPVNMIGSGMSGTVAANGEHLMQDYRAGQIVGANYRHLTIVQLLAVPVGSLAVAVAYPALRARYGVGGDGLSSPISVKWAGFAELLAKGFSTLPKGCLTALAVALALGVVLTVLEADPRRHRYLPSPTAVGLGMLIPGYAVLPMVLGGLVQALWRRFSPKGEESYCTPLASGFIAGEALVVLLLSILAMAGVAL</sequence>
<protein>
    <submittedName>
        <fullName evidence="7">Peptide transporter</fullName>
    </submittedName>
</protein>
<dbReference type="EMBL" id="AP025592">
    <property type="protein sequence ID" value="BDG09422.1"/>
    <property type="molecule type" value="Genomic_DNA"/>
</dbReference>
<feature type="transmembrane region" description="Helical" evidence="6">
    <location>
        <begin position="24"/>
        <end position="46"/>
    </location>
</feature>
<dbReference type="PANTHER" id="PTHR31645">
    <property type="entry name" value="OLIGOPEPTIDE TRANSPORTER YGL114W-RELATED"/>
    <property type="match status" value="1"/>
</dbReference>
<dbReference type="InterPro" id="IPR004813">
    <property type="entry name" value="OPT"/>
</dbReference>
<reference evidence="8" key="1">
    <citation type="journal article" date="2022" name="Int. J. Syst. Evol. Microbiol.">
        <title>Anaeromyxobacter oryzae sp. nov., Anaeromyxobacter diazotrophicus sp. nov. and Anaeromyxobacter paludicola sp. nov., isolated from paddy soils.</title>
        <authorList>
            <person name="Itoh H."/>
            <person name="Xu Z."/>
            <person name="Mise K."/>
            <person name="Masuda Y."/>
            <person name="Ushijima N."/>
            <person name="Hayakawa C."/>
            <person name="Shiratori Y."/>
            <person name="Senoo K."/>
        </authorList>
    </citation>
    <scope>NUCLEOTIDE SEQUENCE [LARGE SCALE GENOMIC DNA]</scope>
    <source>
        <strain evidence="8">Red630</strain>
    </source>
</reference>
<dbReference type="PANTHER" id="PTHR31645:SF0">
    <property type="entry name" value="OLIGOPEPTIDE TRANSPORTER YGL114W-RELATED"/>
    <property type="match status" value="1"/>
</dbReference>
<feature type="transmembrane region" description="Helical" evidence="6">
    <location>
        <begin position="502"/>
        <end position="520"/>
    </location>
</feature>
<evidence type="ECO:0000256" key="2">
    <source>
        <dbReference type="ARBA" id="ARBA00022448"/>
    </source>
</evidence>
<evidence type="ECO:0000256" key="5">
    <source>
        <dbReference type="ARBA" id="ARBA00023136"/>
    </source>
</evidence>